<feature type="transmembrane region" description="Helical" evidence="1">
    <location>
        <begin position="12"/>
        <end position="33"/>
    </location>
</feature>
<evidence type="ECO:0000313" key="3">
    <source>
        <dbReference type="EMBL" id="QHT88906.1"/>
    </source>
</evidence>
<evidence type="ECO:0000256" key="1">
    <source>
        <dbReference type="SAM" id="Phobius"/>
    </source>
</evidence>
<dbReference type="InterPro" id="IPR005183">
    <property type="entry name" value="DUF305_CopM-like"/>
</dbReference>
<keyword evidence="1" id="KW-1133">Transmembrane helix</keyword>
<evidence type="ECO:0000259" key="2">
    <source>
        <dbReference type="Pfam" id="PF03713"/>
    </source>
</evidence>
<feature type="domain" description="DUF305" evidence="2">
    <location>
        <begin position="67"/>
        <end position="120"/>
    </location>
</feature>
<name>A0A6C0I990_9ZZZZ</name>
<dbReference type="Gene3D" id="1.20.1260.10">
    <property type="match status" value="1"/>
</dbReference>
<accession>A0A6C0I990</accession>
<dbReference type="EMBL" id="MN740126">
    <property type="protein sequence ID" value="QHT88906.1"/>
    <property type="molecule type" value="Genomic_DNA"/>
</dbReference>
<sequence length="123" mass="14445">MANTFTNTRSSIGKFYISIIMALLMGILEVLMYDYHMGSISVMYYLFLGLLLCTFSYLYREQMYIYDKDYLNEMIEHHSMALLTSESILEKTESERVKRLAENIISTQRSEIEYMGKLLNTIS</sequence>
<feature type="transmembrane region" description="Helical" evidence="1">
    <location>
        <begin position="39"/>
        <end position="59"/>
    </location>
</feature>
<reference evidence="3" key="1">
    <citation type="journal article" date="2020" name="Nature">
        <title>Giant virus diversity and host interactions through global metagenomics.</title>
        <authorList>
            <person name="Schulz F."/>
            <person name="Roux S."/>
            <person name="Paez-Espino D."/>
            <person name="Jungbluth S."/>
            <person name="Walsh D.A."/>
            <person name="Denef V.J."/>
            <person name="McMahon K.D."/>
            <person name="Konstantinidis K.T."/>
            <person name="Eloe-Fadrosh E.A."/>
            <person name="Kyrpides N.C."/>
            <person name="Woyke T."/>
        </authorList>
    </citation>
    <scope>NUCLEOTIDE SEQUENCE</scope>
    <source>
        <strain evidence="3">GVMAG-M-3300023184-51</strain>
    </source>
</reference>
<proteinExistence type="predicted"/>
<keyword evidence="1" id="KW-0472">Membrane</keyword>
<keyword evidence="1" id="KW-0812">Transmembrane</keyword>
<protein>
    <recommendedName>
        <fullName evidence="2">DUF305 domain-containing protein</fullName>
    </recommendedName>
</protein>
<dbReference type="Pfam" id="PF03713">
    <property type="entry name" value="DUF305"/>
    <property type="match status" value="1"/>
</dbReference>
<organism evidence="3">
    <name type="scientific">viral metagenome</name>
    <dbReference type="NCBI Taxonomy" id="1070528"/>
    <lineage>
        <taxon>unclassified sequences</taxon>
        <taxon>metagenomes</taxon>
        <taxon>organismal metagenomes</taxon>
    </lineage>
</organism>
<dbReference type="AlphaFoldDB" id="A0A6C0I990"/>
<dbReference type="InterPro" id="IPR012347">
    <property type="entry name" value="Ferritin-like"/>
</dbReference>